<keyword evidence="4 7" id="KW-1133">Transmembrane helix</keyword>
<evidence type="ECO:0000259" key="9">
    <source>
        <dbReference type="Pfam" id="PF12704"/>
    </source>
</evidence>
<dbReference type="Proteomes" id="UP000197768">
    <property type="component" value="Unassembled WGS sequence"/>
</dbReference>
<feature type="transmembrane region" description="Helical" evidence="7">
    <location>
        <begin position="20"/>
        <end position="47"/>
    </location>
</feature>
<dbReference type="InterPro" id="IPR003838">
    <property type="entry name" value="ABC3_permease_C"/>
</dbReference>
<gene>
    <name evidence="10" type="ORF">BWK59_06285</name>
</gene>
<dbReference type="GO" id="GO:0005886">
    <property type="term" value="C:plasma membrane"/>
    <property type="evidence" value="ECO:0007669"/>
    <property type="project" value="UniProtKB-SubCell"/>
</dbReference>
<evidence type="ECO:0000313" key="11">
    <source>
        <dbReference type="Proteomes" id="UP000197768"/>
    </source>
</evidence>
<dbReference type="InterPro" id="IPR050250">
    <property type="entry name" value="Macrolide_Exporter_MacB"/>
</dbReference>
<accession>A0A246GKX0</accession>
<proteinExistence type="inferred from homology"/>
<dbReference type="AlphaFoldDB" id="A0A246GKX0"/>
<feature type="transmembrane region" description="Helical" evidence="7">
    <location>
        <begin position="290"/>
        <end position="315"/>
    </location>
</feature>
<keyword evidence="5 7" id="KW-0472">Membrane</keyword>
<dbReference type="Pfam" id="PF02687">
    <property type="entry name" value="FtsX"/>
    <property type="match status" value="1"/>
</dbReference>
<dbReference type="GO" id="GO:0022857">
    <property type="term" value="F:transmembrane transporter activity"/>
    <property type="evidence" value="ECO:0007669"/>
    <property type="project" value="TreeGrafter"/>
</dbReference>
<comment type="subcellular location">
    <subcellularLocation>
        <location evidence="1">Cell membrane</location>
        <topology evidence="1">Multi-pass membrane protein</topology>
    </subcellularLocation>
</comment>
<keyword evidence="3 7" id="KW-0812">Transmembrane</keyword>
<evidence type="ECO:0000259" key="8">
    <source>
        <dbReference type="Pfam" id="PF02687"/>
    </source>
</evidence>
<feature type="transmembrane region" description="Helical" evidence="7">
    <location>
        <begin position="335"/>
        <end position="361"/>
    </location>
</feature>
<feature type="domain" description="MacB-like periplasmic core" evidence="9">
    <location>
        <begin position="23"/>
        <end position="231"/>
    </location>
</feature>
<evidence type="ECO:0000256" key="7">
    <source>
        <dbReference type="SAM" id="Phobius"/>
    </source>
</evidence>
<dbReference type="InterPro" id="IPR025857">
    <property type="entry name" value="MacB_PCD"/>
</dbReference>
<keyword evidence="2" id="KW-1003">Cell membrane</keyword>
<evidence type="ECO:0000313" key="10">
    <source>
        <dbReference type="EMBL" id="OWP84244.1"/>
    </source>
</evidence>
<dbReference type="Pfam" id="PF12704">
    <property type="entry name" value="MacB_PCD"/>
    <property type="match status" value="1"/>
</dbReference>
<organism evidence="10 11">
    <name type="scientific">Flavobacterium davisii</name>
    <dbReference type="NCBI Taxonomy" id="2906077"/>
    <lineage>
        <taxon>Bacteria</taxon>
        <taxon>Pseudomonadati</taxon>
        <taxon>Bacteroidota</taxon>
        <taxon>Flavobacteriia</taxon>
        <taxon>Flavobacteriales</taxon>
        <taxon>Flavobacteriaceae</taxon>
        <taxon>Flavobacterium</taxon>
    </lineage>
</organism>
<protein>
    <submittedName>
        <fullName evidence="10">ABC transporter permease</fullName>
    </submittedName>
</protein>
<dbReference type="EMBL" id="MTCZ01000046">
    <property type="protein sequence ID" value="OWP84244.1"/>
    <property type="molecule type" value="Genomic_DNA"/>
</dbReference>
<feature type="domain" description="ABC3 transporter permease C-terminal" evidence="8">
    <location>
        <begin position="294"/>
        <end position="407"/>
    </location>
</feature>
<sequence>MIALVKENIKIALSSIRTQILRTTLTVLIIAIGIMALVGILTVVSALSNTVTKDFASMGANTFSISQYKDDIKRHKKGKQREKINPIITYSQAQTFKEKYKFPLTYTSISFIATPTAEIKYENKKTNPEVSVLGVDENYITNTGFEIVKGRNFSGFDIINNHPVCLLGADFEKKLLANMNPLDKTISIRGAKFKVIGILKEKGSSFGNNQDLRVLIPLPVARSLFSSPNINYTTSVMTTRKDFLEVAIENAILKMRIIRKLKPIEDDNFGITRSDDLIRRIIEITSYLDISAWIIGIITLFGSSIALMNIMLVSVTERTREIGTRKALGAKRSTIAFQFFMETLIIGQLGGILGTLSGILIGYGFATLLEFDFVIPWIAIISAFIICFIVAIISGSYPALKASKLDPIEALRYE</sequence>
<evidence type="ECO:0000256" key="5">
    <source>
        <dbReference type="ARBA" id="ARBA00023136"/>
    </source>
</evidence>
<dbReference type="PANTHER" id="PTHR30572:SF4">
    <property type="entry name" value="ABC TRANSPORTER PERMEASE YTRF"/>
    <property type="match status" value="1"/>
</dbReference>
<dbReference type="PANTHER" id="PTHR30572">
    <property type="entry name" value="MEMBRANE COMPONENT OF TRANSPORTER-RELATED"/>
    <property type="match status" value="1"/>
</dbReference>
<comment type="caution">
    <text evidence="10">The sequence shown here is derived from an EMBL/GenBank/DDBJ whole genome shotgun (WGS) entry which is preliminary data.</text>
</comment>
<name>A0A246GKX0_9FLAO</name>
<dbReference type="RefSeq" id="WP_088392129.1">
    <property type="nucleotide sequence ID" value="NZ_MTCZ01000046.1"/>
</dbReference>
<evidence type="ECO:0000256" key="6">
    <source>
        <dbReference type="ARBA" id="ARBA00038076"/>
    </source>
</evidence>
<evidence type="ECO:0000256" key="4">
    <source>
        <dbReference type="ARBA" id="ARBA00022989"/>
    </source>
</evidence>
<evidence type="ECO:0000256" key="3">
    <source>
        <dbReference type="ARBA" id="ARBA00022692"/>
    </source>
</evidence>
<comment type="similarity">
    <text evidence="6">Belongs to the ABC-4 integral membrane protein family.</text>
</comment>
<feature type="transmembrane region" description="Helical" evidence="7">
    <location>
        <begin position="373"/>
        <end position="394"/>
    </location>
</feature>
<evidence type="ECO:0000256" key="1">
    <source>
        <dbReference type="ARBA" id="ARBA00004651"/>
    </source>
</evidence>
<reference evidence="10 11" key="1">
    <citation type="journal article" date="2017" name="Infect. Genet. Evol.">
        <title>Comparative genome analysis of fish pathogen Flavobacterium columnare reveals extensive sequence diversity within the species.</title>
        <authorList>
            <person name="Kayansamruaj P."/>
            <person name="Dong H.T."/>
            <person name="Hirono I."/>
            <person name="Kondo H."/>
            <person name="Senapin S."/>
            <person name="Rodkhum C."/>
        </authorList>
    </citation>
    <scope>NUCLEOTIDE SEQUENCE [LARGE SCALE GENOMIC DNA]</scope>
    <source>
        <strain evidence="10 11">1215</strain>
    </source>
</reference>
<evidence type="ECO:0000256" key="2">
    <source>
        <dbReference type="ARBA" id="ARBA00022475"/>
    </source>
</evidence>